<gene>
    <name evidence="1" type="ORF">BCAL_1037</name>
</gene>
<evidence type="ECO:0008006" key="3">
    <source>
        <dbReference type="Google" id="ProtNLM"/>
    </source>
</evidence>
<dbReference type="eggNOG" id="COG2304">
    <property type="taxonomic scope" value="Bacteria"/>
</dbReference>
<dbReference type="EMBL" id="JGYS01000022">
    <property type="protein sequence ID" value="KFI51307.1"/>
    <property type="molecule type" value="Genomic_DNA"/>
</dbReference>
<dbReference type="Proteomes" id="UP000029072">
    <property type="component" value="Unassembled WGS sequence"/>
</dbReference>
<proteinExistence type="predicted"/>
<evidence type="ECO:0000313" key="2">
    <source>
        <dbReference type="Proteomes" id="UP000029072"/>
    </source>
</evidence>
<reference evidence="1 2" key="1">
    <citation type="submission" date="2014-03" db="EMBL/GenBank/DDBJ databases">
        <title>Genomics of Bifidobacteria.</title>
        <authorList>
            <person name="Ventura M."/>
            <person name="Milani C."/>
            <person name="Lugli G.A."/>
        </authorList>
    </citation>
    <scope>NUCLEOTIDE SEQUENCE [LARGE SCALE GENOMIC DNA]</scope>
    <source>
        <strain evidence="1 2">DSM 23973</strain>
    </source>
</reference>
<dbReference type="InterPro" id="IPR036465">
    <property type="entry name" value="vWFA_dom_sf"/>
</dbReference>
<name>A0A086ZXQ7_9BIFI</name>
<dbReference type="SUPFAM" id="SSF53300">
    <property type="entry name" value="vWA-like"/>
    <property type="match status" value="1"/>
</dbReference>
<protein>
    <recommendedName>
        <fullName evidence="3">von Willebrand factor type A domain protein</fullName>
    </recommendedName>
</protein>
<dbReference type="RefSeq" id="WP_043165463.1">
    <property type="nucleotide sequence ID" value="NZ_JDUV01000006.1"/>
</dbReference>
<dbReference type="Gene3D" id="3.40.50.410">
    <property type="entry name" value="von Willebrand factor, type A domain"/>
    <property type="match status" value="1"/>
</dbReference>
<comment type="caution">
    <text evidence="1">The sequence shown here is derived from an EMBL/GenBank/DDBJ whole genome shotgun (WGS) entry which is preliminary data.</text>
</comment>
<dbReference type="OrthoDB" id="9790144at2"/>
<accession>A0A086ZXQ7</accession>
<sequence length="233" mass="25795">MEQLKTDATHSGSERTELVFMVDRSGSMSGLESDTIGGFNAMLAKQRAIAGKCTVTTVLFDNRLETLHDHIDLHAVKDLTPHDYWARGSTALLDAIGSTIDRVVAVQRHTAEPFRADHVLFVIITDGYENASRRYSLRQVRSMIELERARYHWEFVFLGANIDAVQTADDFGIAPQCAADFHADGQGVESSFAAVSRAATAVRGGVRLEAASATAVFQDVREDYRSRRQSKHH</sequence>
<organism evidence="1 2">
    <name type="scientific">Bifidobacterium callitrichos DSM 23973</name>
    <dbReference type="NCBI Taxonomy" id="1437609"/>
    <lineage>
        <taxon>Bacteria</taxon>
        <taxon>Bacillati</taxon>
        <taxon>Actinomycetota</taxon>
        <taxon>Actinomycetes</taxon>
        <taxon>Bifidobacteriales</taxon>
        <taxon>Bifidobacteriaceae</taxon>
        <taxon>Bifidobacterium</taxon>
    </lineage>
</organism>
<evidence type="ECO:0000313" key="1">
    <source>
        <dbReference type="EMBL" id="KFI51307.1"/>
    </source>
</evidence>
<dbReference type="AlphaFoldDB" id="A0A086ZXQ7"/>